<keyword evidence="4" id="KW-1185">Reference proteome</keyword>
<feature type="region of interest" description="Disordered" evidence="2">
    <location>
        <begin position="486"/>
        <end position="506"/>
    </location>
</feature>
<feature type="coiled-coil region" evidence="1">
    <location>
        <begin position="567"/>
        <end position="601"/>
    </location>
</feature>
<feature type="compositionally biased region" description="Low complexity" evidence="2">
    <location>
        <begin position="489"/>
        <end position="506"/>
    </location>
</feature>
<reference evidence="3" key="1">
    <citation type="journal article" date="2019" name="Environ. Microbiol.">
        <title>Fungal ecological strategies reflected in gene transcription - a case study of two litter decomposers.</title>
        <authorList>
            <person name="Barbi F."/>
            <person name="Kohler A."/>
            <person name="Barry K."/>
            <person name="Baskaran P."/>
            <person name="Daum C."/>
            <person name="Fauchery L."/>
            <person name="Ihrmark K."/>
            <person name="Kuo A."/>
            <person name="LaButti K."/>
            <person name="Lipzen A."/>
            <person name="Morin E."/>
            <person name="Grigoriev I.V."/>
            <person name="Henrissat B."/>
            <person name="Lindahl B."/>
            <person name="Martin F."/>
        </authorList>
    </citation>
    <scope>NUCLEOTIDE SEQUENCE</scope>
    <source>
        <strain evidence="3">JB14</strain>
    </source>
</reference>
<evidence type="ECO:0000313" key="3">
    <source>
        <dbReference type="EMBL" id="KAE9400458.1"/>
    </source>
</evidence>
<evidence type="ECO:0000313" key="4">
    <source>
        <dbReference type="Proteomes" id="UP000799118"/>
    </source>
</evidence>
<protein>
    <submittedName>
        <fullName evidence="3">Uncharacterized protein</fullName>
    </submittedName>
</protein>
<keyword evidence="1" id="KW-0175">Coiled coil</keyword>
<organism evidence="3 4">
    <name type="scientific">Gymnopus androsaceus JB14</name>
    <dbReference type="NCBI Taxonomy" id="1447944"/>
    <lineage>
        <taxon>Eukaryota</taxon>
        <taxon>Fungi</taxon>
        <taxon>Dikarya</taxon>
        <taxon>Basidiomycota</taxon>
        <taxon>Agaricomycotina</taxon>
        <taxon>Agaricomycetes</taxon>
        <taxon>Agaricomycetidae</taxon>
        <taxon>Agaricales</taxon>
        <taxon>Marasmiineae</taxon>
        <taxon>Omphalotaceae</taxon>
        <taxon>Gymnopus</taxon>
    </lineage>
</organism>
<dbReference type="AlphaFoldDB" id="A0A6A4HT22"/>
<gene>
    <name evidence="3" type="ORF">BT96DRAFT_992972</name>
</gene>
<feature type="region of interest" description="Disordered" evidence="2">
    <location>
        <begin position="364"/>
        <end position="401"/>
    </location>
</feature>
<feature type="region of interest" description="Disordered" evidence="2">
    <location>
        <begin position="437"/>
        <end position="468"/>
    </location>
</feature>
<proteinExistence type="predicted"/>
<name>A0A6A4HT22_9AGAR</name>
<accession>A0A6A4HT22</accession>
<evidence type="ECO:0000256" key="1">
    <source>
        <dbReference type="SAM" id="Coils"/>
    </source>
</evidence>
<dbReference type="Proteomes" id="UP000799118">
    <property type="component" value="Unassembled WGS sequence"/>
</dbReference>
<dbReference type="OrthoDB" id="2800708at2759"/>
<evidence type="ECO:0000256" key="2">
    <source>
        <dbReference type="SAM" id="MobiDB-lite"/>
    </source>
</evidence>
<sequence length="605" mass="67642">MGPSRNDTTASLLEKDQEISRLKLQLRAHAARTSLIQSRVIATQNALDALQVSHDEELRAEQSTNEKLRRKLLASYGYIKSLKKDKDDLCNAAASFLQREPHYAFVVQEPNYVWPQSQMHISSLVLDEPSLPKLHRNQDVSKDFDHDLMMYAASMIEGLVRQRDSCVEAHRLLSQNARAQIAALEAELAHRDYELEKCISHCSDCPNLPLERDPIMRTKFEPLPSLDPAAMMKVAQQTSARHITLELGNKRLKRRASFCILSFDQILTRMQLEELRPNTSTAAAPVPLDTQRKETRNLMKKLPPTILDNTIRMAVRNNAPEPSPRSPGQGSQLIARMDREIQELGLKVQAFSSERERLQKMISEQASDHPHSGSNSKNHQTETESSDQLPSEPSDSRSVRNKLSEQFEASYEASLQREKALIEENMKLVGILRQSQVSNATDKDENSKPHSSPVLRPEQDPLPGGLLDVEDGEVSMELATPLLPTTFISPARSRPPSRSSSLRRNTPSFQLSPVLFGSSLFGEAQAPSSPRFEPSSLSIPRAVDELGDVGPDEHDLDMEGHPISAELERLASELNSAGQQVAKSEKAVNDLANLMIDLERTNFKS</sequence>
<dbReference type="EMBL" id="ML769456">
    <property type="protein sequence ID" value="KAE9400458.1"/>
    <property type="molecule type" value="Genomic_DNA"/>
</dbReference>